<feature type="non-terminal residue" evidence="1">
    <location>
        <position position="116"/>
    </location>
</feature>
<evidence type="ECO:0000313" key="1">
    <source>
        <dbReference type="EMBL" id="GMR32095.1"/>
    </source>
</evidence>
<name>A0AAN4Z6E7_9BILA</name>
<evidence type="ECO:0000313" key="2">
    <source>
        <dbReference type="Proteomes" id="UP001328107"/>
    </source>
</evidence>
<feature type="non-terminal residue" evidence="1">
    <location>
        <position position="1"/>
    </location>
</feature>
<reference evidence="2" key="1">
    <citation type="submission" date="2022-10" db="EMBL/GenBank/DDBJ databases">
        <title>Genome assembly of Pristionchus species.</title>
        <authorList>
            <person name="Yoshida K."/>
            <person name="Sommer R.J."/>
        </authorList>
    </citation>
    <scope>NUCLEOTIDE SEQUENCE [LARGE SCALE GENOMIC DNA]</scope>
    <source>
        <strain evidence="2">RS5460</strain>
    </source>
</reference>
<proteinExistence type="predicted"/>
<gene>
    <name evidence="1" type="ORF">PMAYCL1PPCAC_02290</name>
</gene>
<keyword evidence="2" id="KW-1185">Reference proteome</keyword>
<organism evidence="1 2">
    <name type="scientific">Pristionchus mayeri</name>
    <dbReference type="NCBI Taxonomy" id="1317129"/>
    <lineage>
        <taxon>Eukaryota</taxon>
        <taxon>Metazoa</taxon>
        <taxon>Ecdysozoa</taxon>
        <taxon>Nematoda</taxon>
        <taxon>Chromadorea</taxon>
        <taxon>Rhabditida</taxon>
        <taxon>Rhabditina</taxon>
        <taxon>Diplogasteromorpha</taxon>
        <taxon>Diplogasteroidea</taxon>
        <taxon>Neodiplogasteridae</taxon>
        <taxon>Pristionchus</taxon>
    </lineage>
</organism>
<comment type="caution">
    <text evidence="1">The sequence shown here is derived from an EMBL/GenBank/DDBJ whole genome shotgun (WGS) entry which is preliminary data.</text>
</comment>
<accession>A0AAN4Z6E7</accession>
<dbReference type="EMBL" id="BTRK01000001">
    <property type="protein sequence ID" value="GMR32095.1"/>
    <property type="molecule type" value="Genomic_DNA"/>
</dbReference>
<dbReference type="Proteomes" id="UP001328107">
    <property type="component" value="Unassembled WGS sequence"/>
</dbReference>
<sequence>PHSTSTSIDFQRAVATDSELISDCLVIAVCSTIELVNETWKAVREKNKNAVICETPQGVINESAKNPSETLVVCTTAACFEGWNFVPRTRKDLRILVFHHPRDTMALELACDLANP</sequence>
<dbReference type="AlphaFoldDB" id="A0AAN4Z6E7"/>
<protein>
    <submittedName>
        <fullName evidence="1">Uncharacterized protein</fullName>
    </submittedName>
</protein>